<feature type="transmembrane region" description="Helical" evidence="2">
    <location>
        <begin position="37"/>
        <end position="56"/>
    </location>
</feature>
<comment type="caution">
    <text evidence="3">The sequence shown here is derived from an EMBL/GenBank/DDBJ whole genome shotgun (WGS) entry which is preliminary data.</text>
</comment>
<feature type="compositionally biased region" description="Basic and acidic residues" evidence="1">
    <location>
        <begin position="23"/>
        <end position="34"/>
    </location>
</feature>
<keyword evidence="2" id="KW-0812">Transmembrane</keyword>
<dbReference type="EMBL" id="JAGIOO010000001">
    <property type="protein sequence ID" value="MBP2476368.1"/>
    <property type="molecule type" value="Genomic_DNA"/>
</dbReference>
<name>A0ABS5AIH3_9PSEU</name>
<gene>
    <name evidence="3" type="ORF">JOF53_005240</name>
</gene>
<feature type="region of interest" description="Disordered" evidence="1">
    <location>
        <begin position="66"/>
        <end position="95"/>
    </location>
</feature>
<keyword evidence="2" id="KW-0472">Membrane</keyword>
<accession>A0ABS5AIH3</accession>
<keyword evidence="4" id="KW-1185">Reference proteome</keyword>
<organism evidence="3 4">
    <name type="scientific">Crossiella equi</name>
    <dbReference type="NCBI Taxonomy" id="130796"/>
    <lineage>
        <taxon>Bacteria</taxon>
        <taxon>Bacillati</taxon>
        <taxon>Actinomycetota</taxon>
        <taxon>Actinomycetes</taxon>
        <taxon>Pseudonocardiales</taxon>
        <taxon>Pseudonocardiaceae</taxon>
        <taxon>Crossiella</taxon>
    </lineage>
</organism>
<feature type="compositionally biased region" description="Basic and acidic residues" evidence="1">
    <location>
        <begin position="85"/>
        <end position="95"/>
    </location>
</feature>
<reference evidence="3 4" key="1">
    <citation type="submission" date="2021-03" db="EMBL/GenBank/DDBJ databases">
        <title>Sequencing the genomes of 1000 actinobacteria strains.</title>
        <authorList>
            <person name="Klenk H.-P."/>
        </authorList>
    </citation>
    <scope>NUCLEOTIDE SEQUENCE [LARGE SCALE GENOMIC DNA]</scope>
    <source>
        <strain evidence="3 4">DSM 44580</strain>
    </source>
</reference>
<evidence type="ECO:0008006" key="5">
    <source>
        <dbReference type="Google" id="ProtNLM"/>
    </source>
</evidence>
<dbReference type="Proteomes" id="UP001519363">
    <property type="component" value="Unassembled WGS sequence"/>
</dbReference>
<evidence type="ECO:0000256" key="2">
    <source>
        <dbReference type="SAM" id="Phobius"/>
    </source>
</evidence>
<protein>
    <recommendedName>
        <fullName evidence="5">Secreted protein</fullName>
    </recommendedName>
</protein>
<evidence type="ECO:0000313" key="3">
    <source>
        <dbReference type="EMBL" id="MBP2476368.1"/>
    </source>
</evidence>
<proteinExistence type="predicted"/>
<evidence type="ECO:0000313" key="4">
    <source>
        <dbReference type="Proteomes" id="UP001519363"/>
    </source>
</evidence>
<keyword evidence="2" id="KW-1133">Transmembrane helix</keyword>
<sequence length="95" mass="10138">MSLLDTTVGHHETTALVVAQPKQPDDPGGRGEDFGKSSPVALVLLILFFVAVGFLVRSMNKHLRKLPASFDKDAPEAETPAEATEEPKAKTAPEA</sequence>
<dbReference type="RefSeq" id="WP_086781738.1">
    <property type="nucleotide sequence ID" value="NZ_JAGIOO010000001.1"/>
</dbReference>
<feature type="region of interest" description="Disordered" evidence="1">
    <location>
        <begin position="1"/>
        <end position="34"/>
    </location>
</feature>
<evidence type="ECO:0000256" key="1">
    <source>
        <dbReference type="SAM" id="MobiDB-lite"/>
    </source>
</evidence>